<dbReference type="Pfam" id="PF02660">
    <property type="entry name" value="G3P_acyltransf"/>
    <property type="match status" value="1"/>
</dbReference>
<dbReference type="GO" id="GO:0043772">
    <property type="term" value="F:acyl-phosphate glycerol-3-phosphate acyltransferase activity"/>
    <property type="evidence" value="ECO:0007669"/>
    <property type="project" value="UniProtKB-UniRule"/>
</dbReference>
<evidence type="ECO:0000256" key="3">
    <source>
        <dbReference type="ARBA" id="ARBA00022679"/>
    </source>
</evidence>
<dbReference type="PANTHER" id="PTHR30309:SF0">
    <property type="entry name" value="GLYCEROL-3-PHOSPHATE ACYLTRANSFERASE-RELATED"/>
    <property type="match status" value="1"/>
</dbReference>
<evidence type="ECO:0000313" key="12">
    <source>
        <dbReference type="Proteomes" id="UP000184233"/>
    </source>
</evidence>
<dbReference type="GO" id="GO:0005886">
    <property type="term" value="C:plasma membrane"/>
    <property type="evidence" value="ECO:0007669"/>
    <property type="project" value="UniProtKB-SubCell"/>
</dbReference>
<keyword evidence="5 10" id="KW-1133">Transmembrane helix</keyword>
<dbReference type="HAMAP" id="MF_01043">
    <property type="entry name" value="PlsY"/>
    <property type="match status" value="1"/>
</dbReference>
<feature type="transmembrane region" description="Helical" evidence="10">
    <location>
        <begin position="144"/>
        <end position="160"/>
    </location>
</feature>
<dbReference type="SMART" id="SM01207">
    <property type="entry name" value="G3P_acyltransf"/>
    <property type="match status" value="1"/>
</dbReference>
<feature type="transmembrane region" description="Helical" evidence="10">
    <location>
        <begin position="180"/>
        <end position="197"/>
    </location>
</feature>
<keyword evidence="8 10" id="KW-0594">Phospholipid biosynthesis</keyword>
<feature type="transmembrane region" description="Helical" evidence="10">
    <location>
        <begin position="110"/>
        <end position="132"/>
    </location>
</feature>
<organism evidence="11 12">
    <name type="scientific">Candidatus Kapaibacterium thiocyanatum</name>
    <dbReference type="NCBI Taxonomy" id="1895771"/>
    <lineage>
        <taxon>Bacteria</taxon>
        <taxon>Pseudomonadati</taxon>
        <taxon>Candidatus Kapaibacteriota</taxon>
        <taxon>Candidatus Kapaibacteriia</taxon>
        <taxon>Candidatus Kapaibacteriales</taxon>
        <taxon>Candidatus Kapaibacteriaceae</taxon>
        <taxon>Candidatus Kapaibacterium</taxon>
    </lineage>
</organism>
<evidence type="ECO:0000256" key="6">
    <source>
        <dbReference type="ARBA" id="ARBA00023098"/>
    </source>
</evidence>
<feature type="transmembrane region" description="Helical" evidence="10">
    <location>
        <begin position="54"/>
        <end position="78"/>
    </location>
</feature>
<dbReference type="EC" id="2.3.1.275" evidence="10"/>
<comment type="catalytic activity">
    <reaction evidence="10">
        <text>an acyl phosphate + sn-glycerol 3-phosphate = a 1-acyl-sn-glycero-3-phosphate + phosphate</text>
        <dbReference type="Rhea" id="RHEA:34075"/>
        <dbReference type="ChEBI" id="CHEBI:43474"/>
        <dbReference type="ChEBI" id="CHEBI:57597"/>
        <dbReference type="ChEBI" id="CHEBI:57970"/>
        <dbReference type="ChEBI" id="CHEBI:59918"/>
        <dbReference type="EC" id="2.3.1.275"/>
    </reaction>
</comment>
<accession>A0A1M3KW65</accession>
<gene>
    <name evidence="10" type="primary">plsY</name>
    <name evidence="11" type="ORF">BGO89_08885</name>
</gene>
<keyword evidence="2 10" id="KW-0444">Lipid biosynthesis</keyword>
<dbReference type="EMBL" id="MKVH01000024">
    <property type="protein sequence ID" value="OJX56652.1"/>
    <property type="molecule type" value="Genomic_DNA"/>
</dbReference>
<evidence type="ECO:0000256" key="4">
    <source>
        <dbReference type="ARBA" id="ARBA00022692"/>
    </source>
</evidence>
<protein>
    <recommendedName>
        <fullName evidence="10">Glycerol-3-phosphate acyltransferase</fullName>
    </recommendedName>
    <alternativeName>
        <fullName evidence="10">Acyl-PO4 G3P acyltransferase</fullName>
    </alternativeName>
    <alternativeName>
        <fullName evidence="10">Acyl-phosphate--glycerol-3-phosphate acyltransferase</fullName>
    </alternativeName>
    <alternativeName>
        <fullName evidence="10">G3P acyltransferase</fullName>
        <shortName evidence="10">GPAT</shortName>
        <ecNumber evidence="10">2.3.1.275</ecNumber>
    </alternativeName>
    <alternativeName>
        <fullName evidence="10">Lysophosphatidic acid synthase</fullName>
        <shortName evidence="10">LPA synthase</shortName>
    </alternativeName>
</protein>
<proteinExistence type="inferred from homology"/>
<keyword evidence="7 10" id="KW-0472">Membrane</keyword>
<comment type="subunit">
    <text evidence="10">Probably interacts with PlsX.</text>
</comment>
<evidence type="ECO:0000256" key="7">
    <source>
        <dbReference type="ARBA" id="ARBA00023136"/>
    </source>
</evidence>
<keyword evidence="6 10" id="KW-0443">Lipid metabolism</keyword>
<name>A0A1M3KW65_9BACT</name>
<keyword evidence="9 10" id="KW-1208">Phospholipid metabolism</keyword>
<dbReference type="STRING" id="1895771.BGO89_08885"/>
<keyword evidence="3 10" id="KW-0808">Transferase</keyword>
<comment type="function">
    <text evidence="10">Catalyzes the transfer of an acyl group from acyl-phosphate (acyl-PO(4)) to glycerol-3-phosphate (G3P) to form lysophosphatidic acid (LPA). This enzyme utilizes acyl-phosphate as fatty acyl donor, but not acyl-CoA or acyl-ACP.</text>
</comment>
<evidence type="ECO:0000256" key="2">
    <source>
        <dbReference type="ARBA" id="ARBA00022516"/>
    </source>
</evidence>
<dbReference type="Proteomes" id="UP000184233">
    <property type="component" value="Unassembled WGS sequence"/>
</dbReference>
<dbReference type="InterPro" id="IPR003811">
    <property type="entry name" value="G3P_acylTferase_PlsY"/>
</dbReference>
<keyword evidence="1 10" id="KW-1003">Cell membrane</keyword>
<comment type="similarity">
    <text evidence="10">Belongs to the PlsY family.</text>
</comment>
<dbReference type="GO" id="GO:0008654">
    <property type="term" value="P:phospholipid biosynthetic process"/>
    <property type="evidence" value="ECO:0007669"/>
    <property type="project" value="UniProtKB-UniRule"/>
</dbReference>
<dbReference type="PANTHER" id="PTHR30309">
    <property type="entry name" value="INNER MEMBRANE PROTEIN YGIH"/>
    <property type="match status" value="1"/>
</dbReference>
<evidence type="ECO:0000256" key="1">
    <source>
        <dbReference type="ARBA" id="ARBA00022475"/>
    </source>
</evidence>
<evidence type="ECO:0000256" key="9">
    <source>
        <dbReference type="ARBA" id="ARBA00023264"/>
    </source>
</evidence>
<evidence type="ECO:0000313" key="11">
    <source>
        <dbReference type="EMBL" id="OJX56652.1"/>
    </source>
</evidence>
<keyword evidence="4 10" id="KW-0812">Transmembrane</keyword>
<comment type="pathway">
    <text evidence="10">Lipid metabolism; phospholipid metabolism.</text>
</comment>
<dbReference type="AlphaFoldDB" id="A0A1M3KW65"/>
<feature type="transmembrane region" description="Helical" evidence="10">
    <location>
        <begin position="6"/>
        <end position="25"/>
    </location>
</feature>
<comment type="caution">
    <text evidence="11">The sequence shown here is derived from an EMBL/GenBank/DDBJ whole genome shotgun (WGS) entry which is preliminary data.</text>
</comment>
<reference evidence="11 12" key="1">
    <citation type="submission" date="2016-09" db="EMBL/GenBank/DDBJ databases">
        <title>Genome-resolved meta-omics ties microbial dynamics to process performance in biotechnology for thiocyanate degradation.</title>
        <authorList>
            <person name="Kantor R.S."/>
            <person name="Huddy R.J."/>
            <person name="Iyer R."/>
            <person name="Thomas B.C."/>
            <person name="Brown C.T."/>
            <person name="Anantharaman K."/>
            <person name="Tringe S."/>
            <person name="Hettich R.L."/>
            <person name="Harrison S.T."/>
            <person name="Banfield J.F."/>
        </authorList>
    </citation>
    <scope>NUCLEOTIDE SEQUENCE [LARGE SCALE GENOMIC DNA]</scope>
    <source>
        <strain evidence="11">59-99</strain>
    </source>
</reference>
<evidence type="ECO:0000256" key="5">
    <source>
        <dbReference type="ARBA" id="ARBA00022989"/>
    </source>
</evidence>
<sequence length="213" mass="23162">MNIGLLPGLLIAYVIGMIPTAYLVLKFSHGKDIRQEGTGNVGAMNTYDVTGSRWLGIITFVIDALKGVLAVCVAQWIYGDWFLAKAVMGTAVIGGHNFNLLLKGKGGRGLSTATGVFAVVNPFVILLWDLMYLTGYFAIKRNQHVGNVVGTIGLAVLIFSTPERVLRMTTLVTMDNPTELKLFVFASCVVIFLRHIGPMRELVAAASREEDQD</sequence>
<evidence type="ECO:0000256" key="10">
    <source>
        <dbReference type="HAMAP-Rule" id="MF_01043"/>
    </source>
</evidence>
<comment type="subcellular location">
    <subcellularLocation>
        <location evidence="10">Cell membrane</location>
        <topology evidence="10">Multi-pass membrane protein</topology>
    </subcellularLocation>
</comment>
<dbReference type="UniPathway" id="UPA00085"/>
<evidence type="ECO:0000256" key="8">
    <source>
        <dbReference type="ARBA" id="ARBA00023209"/>
    </source>
</evidence>